<evidence type="ECO:0000256" key="4">
    <source>
        <dbReference type="ARBA" id="ARBA00022989"/>
    </source>
</evidence>
<reference evidence="7" key="1">
    <citation type="journal article" date="2022" name="Nat. Microbiol.">
        <title>Unique mobile elements and scalable gene flow at the prokaryote-eukaryote boundary revealed by circularized Asgard archaea genomes.</title>
        <authorList>
            <person name="Wu F."/>
            <person name="Speth D.R."/>
            <person name="Philosof A."/>
            <person name="Cremiere A."/>
            <person name="Narayanan A."/>
            <person name="Barco R.A."/>
            <person name="Connon S.A."/>
            <person name="Amend J.P."/>
            <person name="Antoshechkin I.A."/>
            <person name="Orphan V.J."/>
        </authorList>
    </citation>
    <scope>NUCLEOTIDE SEQUENCE</scope>
    <source>
        <strain evidence="7">PR6</strain>
    </source>
</reference>
<feature type="transmembrane region" description="Helical" evidence="6">
    <location>
        <begin position="221"/>
        <end position="240"/>
    </location>
</feature>
<dbReference type="InterPro" id="IPR011701">
    <property type="entry name" value="MFS"/>
</dbReference>
<dbReference type="CDD" id="cd17321">
    <property type="entry name" value="MFS_MMR_MDR_like"/>
    <property type="match status" value="1"/>
</dbReference>
<dbReference type="Gene3D" id="1.20.1250.20">
    <property type="entry name" value="MFS general substrate transporter like domains"/>
    <property type="match status" value="1"/>
</dbReference>
<keyword evidence="2" id="KW-0813">Transport</keyword>
<protein>
    <submittedName>
        <fullName evidence="7">MFS transporter</fullName>
    </submittedName>
</protein>
<comment type="subcellular location">
    <subcellularLocation>
        <location evidence="1">Membrane</location>
        <topology evidence="1">Multi-pass membrane protein</topology>
    </subcellularLocation>
</comment>
<sequence length="462" mass="50645">MSNIRENFVILAIVSLTSFTISFAGSSLNLAIPIMQIDLQADSPTMSWFVTIYILATAMFQIPFAKLSDIFDRKLIYLLGLFIFSMSCVVIIFCKNISLLLLLRFLQGFGGALTYATGTAILANTFSPEIKGKIFGINISSVYFGLTTGPVVGGLIVSYFSWRGIFVVISLLGVLSSILILLKVDINLEKISGERFDFLGALFYTLTLIALLYGFRILPKTVGYILIGSSILFSVFFIFWESKVANPLIQLSIFKNNRFFTFANLSSITYYASVSAIAFLINLFLQNVKNLSPQVVGFILLSRPLSQALVAPFGGLLSDRVEHRILTTIGTILGALSLLFFLFLNANTPIYLILLSLMLGGIGFGLFSSPNTNSIMSGVGRKYYNTASALIGTMRTIGQTISMGIVTIVFAILIGKEQVGTAIYNSKLIESTNILFTIFLGISIVASIFSFLRGKQFNVHND</sequence>
<dbReference type="GO" id="GO:0016020">
    <property type="term" value="C:membrane"/>
    <property type="evidence" value="ECO:0007669"/>
    <property type="project" value="UniProtKB-SubCell"/>
</dbReference>
<feature type="transmembrane region" description="Helical" evidence="6">
    <location>
        <begin position="99"/>
        <end position="123"/>
    </location>
</feature>
<dbReference type="EMBL" id="CP084167">
    <property type="protein sequence ID" value="UJG43318.1"/>
    <property type="molecule type" value="Genomic_DNA"/>
</dbReference>
<dbReference type="Pfam" id="PF07690">
    <property type="entry name" value="MFS_1"/>
    <property type="match status" value="1"/>
</dbReference>
<evidence type="ECO:0000256" key="3">
    <source>
        <dbReference type="ARBA" id="ARBA00022692"/>
    </source>
</evidence>
<dbReference type="GO" id="GO:0022857">
    <property type="term" value="F:transmembrane transporter activity"/>
    <property type="evidence" value="ECO:0007669"/>
    <property type="project" value="InterPro"/>
</dbReference>
<gene>
    <name evidence="7" type="ORF">K9W46_13210</name>
</gene>
<organism evidence="7">
    <name type="scientific">Candidatus Heimdallarchaeum endolithica</name>
    <dbReference type="NCBI Taxonomy" id="2876572"/>
    <lineage>
        <taxon>Archaea</taxon>
        <taxon>Promethearchaeati</taxon>
        <taxon>Candidatus Heimdallarchaeota</taxon>
        <taxon>Candidatus Heimdallarchaeia (ex Rinke et al. 2021) (nom. nud.)</taxon>
        <taxon>Candidatus Heimdallarchaeales</taxon>
        <taxon>Candidatus Heimdallarchaeaceae</taxon>
        <taxon>Candidatus Heimdallarchaeum</taxon>
    </lineage>
</organism>
<keyword evidence="3 6" id="KW-0812">Transmembrane</keyword>
<feature type="transmembrane region" description="Helical" evidence="6">
    <location>
        <begin position="75"/>
        <end position="93"/>
    </location>
</feature>
<feature type="transmembrane region" description="Helical" evidence="6">
    <location>
        <begin position="291"/>
        <end position="313"/>
    </location>
</feature>
<evidence type="ECO:0000256" key="2">
    <source>
        <dbReference type="ARBA" id="ARBA00022448"/>
    </source>
</evidence>
<feature type="transmembrane region" description="Helical" evidence="6">
    <location>
        <begin position="196"/>
        <end position="215"/>
    </location>
</feature>
<feature type="transmembrane region" description="Helical" evidence="6">
    <location>
        <begin position="135"/>
        <end position="159"/>
    </location>
</feature>
<feature type="transmembrane region" description="Helical" evidence="6">
    <location>
        <begin position="261"/>
        <end position="285"/>
    </location>
</feature>
<feature type="transmembrane region" description="Helical" evidence="6">
    <location>
        <begin position="325"/>
        <end position="344"/>
    </location>
</feature>
<keyword evidence="5 6" id="KW-0472">Membrane</keyword>
<dbReference type="InterPro" id="IPR036259">
    <property type="entry name" value="MFS_trans_sf"/>
</dbReference>
<keyword evidence="4 6" id="KW-1133">Transmembrane helix</keyword>
<feature type="transmembrane region" description="Helical" evidence="6">
    <location>
        <begin position="389"/>
        <end position="414"/>
    </location>
</feature>
<evidence type="ECO:0000256" key="1">
    <source>
        <dbReference type="ARBA" id="ARBA00004141"/>
    </source>
</evidence>
<dbReference type="Proteomes" id="UP001200513">
    <property type="component" value="Chromosome"/>
</dbReference>
<dbReference type="PANTHER" id="PTHR42718:SF9">
    <property type="entry name" value="MAJOR FACILITATOR SUPERFAMILY MULTIDRUG TRANSPORTER MFSC"/>
    <property type="match status" value="1"/>
</dbReference>
<evidence type="ECO:0000313" key="7">
    <source>
        <dbReference type="EMBL" id="UJG43318.1"/>
    </source>
</evidence>
<dbReference type="PANTHER" id="PTHR42718">
    <property type="entry name" value="MAJOR FACILITATOR SUPERFAMILY MULTIDRUG TRANSPORTER MFSC"/>
    <property type="match status" value="1"/>
</dbReference>
<name>A0A9Y1FP54_9ARCH</name>
<feature type="transmembrane region" description="Helical" evidence="6">
    <location>
        <begin position="434"/>
        <end position="452"/>
    </location>
</feature>
<evidence type="ECO:0000256" key="6">
    <source>
        <dbReference type="SAM" id="Phobius"/>
    </source>
</evidence>
<evidence type="ECO:0000256" key="5">
    <source>
        <dbReference type="ARBA" id="ARBA00023136"/>
    </source>
</evidence>
<feature type="transmembrane region" description="Helical" evidence="6">
    <location>
        <begin position="165"/>
        <end position="184"/>
    </location>
</feature>
<proteinExistence type="predicted"/>
<feature type="transmembrane region" description="Helical" evidence="6">
    <location>
        <begin position="350"/>
        <end position="368"/>
    </location>
</feature>
<dbReference type="AlphaFoldDB" id="A0A9Y1FP54"/>
<accession>A0A9Y1FP54</accession>
<dbReference type="SUPFAM" id="SSF103473">
    <property type="entry name" value="MFS general substrate transporter"/>
    <property type="match status" value="1"/>
</dbReference>
<dbReference type="Gene3D" id="1.20.1720.10">
    <property type="entry name" value="Multidrug resistance protein D"/>
    <property type="match status" value="1"/>
</dbReference>
<feature type="transmembrane region" description="Helical" evidence="6">
    <location>
        <begin position="48"/>
        <end position="68"/>
    </location>
</feature>